<dbReference type="AlphaFoldDB" id="A0A1I6C944"/>
<reference evidence="2 3" key="1">
    <citation type="submission" date="2016-10" db="EMBL/GenBank/DDBJ databases">
        <authorList>
            <person name="de Groot N.N."/>
        </authorList>
    </citation>
    <scope>NUCLEOTIDE SEQUENCE [LARGE SCALE GENOMIC DNA]</scope>
    <source>
        <strain evidence="2 3">JCM 18415</strain>
    </source>
</reference>
<gene>
    <name evidence="1" type="ORF">RED13_000341</name>
    <name evidence="2" type="ORF">SAMN05216578_11911</name>
</gene>
<dbReference type="OrthoDB" id="5956333at2"/>
<evidence type="ECO:0000313" key="2">
    <source>
        <dbReference type="EMBL" id="SFQ89708.1"/>
    </source>
</evidence>
<evidence type="ECO:0000313" key="3">
    <source>
        <dbReference type="Proteomes" id="UP000242815"/>
    </source>
</evidence>
<evidence type="ECO:0000313" key="1">
    <source>
        <dbReference type="EMBL" id="MDX9688786.1"/>
    </source>
</evidence>
<dbReference type="EMBL" id="JAVRDO010000014">
    <property type="protein sequence ID" value="MDX9688786.1"/>
    <property type="molecule type" value="Genomic_DNA"/>
</dbReference>
<reference evidence="4" key="2">
    <citation type="submission" date="2023-07" db="EMBL/GenBank/DDBJ databases">
        <authorList>
            <person name="de Witt J."/>
        </authorList>
    </citation>
    <scope>NUCLEOTIDE SEQUENCE [LARGE SCALE GENOMIC DNA]</scope>
    <source>
        <strain evidence="4">FZJ</strain>
    </source>
</reference>
<proteinExistence type="predicted"/>
<keyword evidence="4" id="KW-1185">Reference proteome</keyword>
<dbReference type="Proteomes" id="UP001281217">
    <property type="component" value="Unassembled WGS sequence"/>
</dbReference>
<dbReference type="EMBL" id="FOYD01000019">
    <property type="protein sequence ID" value="SFQ89708.1"/>
    <property type="molecule type" value="Genomic_DNA"/>
</dbReference>
<accession>A0A1I6C944</accession>
<sequence>MTTPAERTRSILKTRDFLRELSLDVALPESVRYQAKALLRHFPEEHNLESIIRLEDACCGLLEDPQTQNLIMGVHCPVFSDGSGSWR</sequence>
<protein>
    <submittedName>
        <fullName evidence="1">BPSL0761 family protein</fullName>
    </submittedName>
</protein>
<name>A0A1I6C944_9GAMM</name>
<dbReference type="NCBIfam" id="NF041728">
    <property type="entry name" value="BPSL0761_fam"/>
    <property type="match status" value="1"/>
</dbReference>
<reference evidence="1" key="3">
    <citation type="submission" date="2024-05" db="EMBL/GenBank/DDBJ databases">
        <authorList>
            <person name="de Witt J."/>
        </authorList>
    </citation>
    <scope>NUCLEOTIDE SEQUENCE</scope>
    <source>
        <strain evidence="1">FZJ</strain>
    </source>
</reference>
<evidence type="ECO:0000313" key="4">
    <source>
        <dbReference type="Proteomes" id="UP001281217"/>
    </source>
</evidence>
<dbReference type="Proteomes" id="UP000242815">
    <property type="component" value="Unassembled WGS sequence"/>
</dbReference>
<organism evidence="2 3">
    <name type="scientific">Halopseudomonas formosensis</name>
    <dbReference type="NCBI Taxonomy" id="1002526"/>
    <lineage>
        <taxon>Bacteria</taxon>
        <taxon>Pseudomonadati</taxon>
        <taxon>Pseudomonadota</taxon>
        <taxon>Gammaproteobacteria</taxon>
        <taxon>Pseudomonadales</taxon>
        <taxon>Pseudomonadaceae</taxon>
        <taxon>Halopseudomonas</taxon>
    </lineage>
</organism>
<dbReference type="InterPro" id="IPR049723">
    <property type="entry name" value="BPSL0761-like"/>
</dbReference>
<dbReference type="RefSeq" id="WP_090541310.1">
    <property type="nucleotide sequence ID" value="NZ_FOYD01000019.1"/>
</dbReference>